<reference evidence="6 7" key="1">
    <citation type="submission" date="2019-06" db="EMBL/GenBank/DDBJ databases">
        <title>Sequencing the genomes of 1000 actinobacteria strains.</title>
        <authorList>
            <person name="Klenk H.-P."/>
        </authorList>
    </citation>
    <scope>NUCLEOTIDE SEQUENCE [LARGE SCALE GENOMIC DNA]</scope>
    <source>
        <strain evidence="6 7">DSM 45301</strain>
    </source>
</reference>
<dbReference type="SUPFAM" id="SSF51735">
    <property type="entry name" value="NAD(P)-binding Rossmann-fold domains"/>
    <property type="match status" value="1"/>
</dbReference>
<dbReference type="PRINTS" id="PR00081">
    <property type="entry name" value="GDHRDH"/>
</dbReference>
<dbReference type="Pfam" id="PF00106">
    <property type="entry name" value="adh_short"/>
    <property type="match status" value="1"/>
</dbReference>
<evidence type="ECO:0000256" key="2">
    <source>
        <dbReference type="ARBA" id="ARBA00023002"/>
    </source>
</evidence>
<dbReference type="InterPro" id="IPR036291">
    <property type="entry name" value="NAD(P)-bd_dom_sf"/>
</dbReference>
<dbReference type="AlphaFoldDB" id="A0A543D1C1"/>
<keyword evidence="4" id="KW-0472">Membrane</keyword>
<evidence type="ECO:0000259" key="5">
    <source>
        <dbReference type="SMART" id="SM00822"/>
    </source>
</evidence>
<dbReference type="EMBL" id="VFPA01000006">
    <property type="protein sequence ID" value="TQM03135.1"/>
    <property type="molecule type" value="Genomic_DNA"/>
</dbReference>
<evidence type="ECO:0000256" key="1">
    <source>
        <dbReference type="ARBA" id="ARBA00006484"/>
    </source>
</evidence>
<keyword evidence="7" id="KW-1185">Reference proteome</keyword>
<gene>
    <name evidence="6" type="ORF">FB558_7785</name>
</gene>
<keyword evidence="4" id="KW-1133">Transmembrane helix</keyword>
<dbReference type="PANTHER" id="PTHR44196">
    <property type="entry name" value="DEHYDROGENASE/REDUCTASE SDR FAMILY MEMBER 7B"/>
    <property type="match status" value="1"/>
</dbReference>
<feature type="domain" description="Ketoreductase" evidence="5">
    <location>
        <begin position="6"/>
        <end position="152"/>
    </location>
</feature>
<dbReference type="PROSITE" id="PS00061">
    <property type="entry name" value="ADH_SHORT"/>
    <property type="match status" value="1"/>
</dbReference>
<comment type="similarity">
    <text evidence="1 3">Belongs to the short-chain dehydrogenases/reductases (SDR) family.</text>
</comment>
<dbReference type="OrthoDB" id="5242868at2"/>
<keyword evidence="2" id="KW-0560">Oxidoreductase</keyword>
<dbReference type="InterPro" id="IPR020904">
    <property type="entry name" value="Sc_DH/Rdtase_CS"/>
</dbReference>
<dbReference type="Gene3D" id="3.40.50.720">
    <property type="entry name" value="NAD(P)-binding Rossmann-like Domain"/>
    <property type="match status" value="1"/>
</dbReference>
<dbReference type="PRINTS" id="PR00080">
    <property type="entry name" value="SDRFAMILY"/>
</dbReference>
<organism evidence="6 7">
    <name type="scientific">Pseudonocardia kunmingensis</name>
    <dbReference type="NCBI Taxonomy" id="630975"/>
    <lineage>
        <taxon>Bacteria</taxon>
        <taxon>Bacillati</taxon>
        <taxon>Actinomycetota</taxon>
        <taxon>Actinomycetes</taxon>
        <taxon>Pseudonocardiales</taxon>
        <taxon>Pseudonocardiaceae</taxon>
        <taxon>Pseudonocardia</taxon>
    </lineage>
</organism>
<dbReference type="Proteomes" id="UP000315677">
    <property type="component" value="Unassembled WGS sequence"/>
</dbReference>
<evidence type="ECO:0000256" key="4">
    <source>
        <dbReference type="SAM" id="Phobius"/>
    </source>
</evidence>
<comment type="caution">
    <text evidence="6">The sequence shown here is derived from an EMBL/GenBank/DDBJ whole genome shotgun (WGS) entry which is preliminary data.</text>
</comment>
<evidence type="ECO:0000313" key="6">
    <source>
        <dbReference type="EMBL" id="TQM03135.1"/>
    </source>
</evidence>
<dbReference type="SMART" id="SM00822">
    <property type="entry name" value="PKS_KR"/>
    <property type="match status" value="1"/>
</dbReference>
<dbReference type="InterPro" id="IPR002347">
    <property type="entry name" value="SDR_fam"/>
</dbReference>
<protein>
    <submittedName>
        <fullName evidence="6">Short-subunit dehydrogenase</fullName>
    </submittedName>
</protein>
<name>A0A543D1C1_9PSEU</name>
<proteinExistence type="inferred from homology"/>
<dbReference type="PANTHER" id="PTHR44196:SF1">
    <property type="entry name" value="DEHYDROGENASE_REDUCTASE SDR FAMILY MEMBER 7B"/>
    <property type="match status" value="1"/>
</dbReference>
<evidence type="ECO:0000313" key="7">
    <source>
        <dbReference type="Proteomes" id="UP000315677"/>
    </source>
</evidence>
<accession>A0A543D1C1</accession>
<keyword evidence="4" id="KW-0812">Transmembrane</keyword>
<dbReference type="GO" id="GO:0016020">
    <property type="term" value="C:membrane"/>
    <property type="evidence" value="ECO:0007669"/>
    <property type="project" value="TreeGrafter"/>
</dbReference>
<dbReference type="GO" id="GO:0016491">
    <property type="term" value="F:oxidoreductase activity"/>
    <property type="evidence" value="ECO:0007669"/>
    <property type="project" value="UniProtKB-KW"/>
</dbReference>
<evidence type="ECO:0000256" key="3">
    <source>
        <dbReference type="RuleBase" id="RU000363"/>
    </source>
</evidence>
<dbReference type="InterPro" id="IPR057326">
    <property type="entry name" value="KR_dom"/>
</dbReference>
<feature type="transmembrane region" description="Helical" evidence="4">
    <location>
        <begin position="305"/>
        <end position="322"/>
    </location>
</feature>
<dbReference type="RefSeq" id="WP_142063012.1">
    <property type="nucleotide sequence ID" value="NZ_VFPA01000006.1"/>
</dbReference>
<sequence>MRIDGSVIVVTGASSGIGRATAVALAEQGARLALLARREDALAQVARECAAAAGAGDRTLVVPADVSDADAVEAAARATVEHFGRLDGWVNCAAVTMFGSLLDVPLADLRRVLEVNLLGYVHGARAALPRFVAQEAGVLVNVSSLLGRIAQPHGSAYTMSKFAIRGLSVALREELRGVRGVSVSTVLPAAVDTPIYAAAANHSGRVPQPPPPVYTAERVARVIVRQLRRPRREVVAGGLLGRAFVLQHVVAPRVAERVLAIDVERSLRRDGVVPATSGALHVPGAAPAAVDGGWAGARRERRRRAAGLVAAAAGAVTVAAAARRRAR</sequence>